<evidence type="ECO:0000313" key="9">
    <source>
        <dbReference type="Proteomes" id="UP000502179"/>
    </source>
</evidence>
<keyword evidence="5" id="KW-1133">Transmembrane helix</keyword>
<dbReference type="CDD" id="cd11386">
    <property type="entry name" value="MCP_signal"/>
    <property type="match status" value="1"/>
</dbReference>
<comment type="similarity">
    <text evidence="2">Belongs to the methyl-accepting chemotaxis (MCP) protein family.</text>
</comment>
<gene>
    <name evidence="8" type="ORF">G4V39_04460</name>
</gene>
<dbReference type="GO" id="GO:0016020">
    <property type="term" value="C:membrane"/>
    <property type="evidence" value="ECO:0007669"/>
    <property type="project" value="InterPro"/>
</dbReference>
<evidence type="ECO:0000256" key="2">
    <source>
        <dbReference type="ARBA" id="ARBA00029447"/>
    </source>
</evidence>
<keyword evidence="1 3" id="KW-0807">Transducer</keyword>
<keyword evidence="5" id="KW-0472">Membrane</keyword>
<dbReference type="PROSITE" id="PS50111">
    <property type="entry name" value="CHEMOTAXIS_TRANSDUC_2"/>
    <property type="match status" value="1"/>
</dbReference>
<evidence type="ECO:0000259" key="7">
    <source>
        <dbReference type="PROSITE" id="PS50885"/>
    </source>
</evidence>
<dbReference type="PANTHER" id="PTHR32089">
    <property type="entry name" value="METHYL-ACCEPTING CHEMOTAXIS PROTEIN MCPB"/>
    <property type="match status" value="1"/>
</dbReference>
<feature type="domain" description="Methyl-accepting transducer" evidence="6">
    <location>
        <begin position="247"/>
        <end position="483"/>
    </location>
</feature>
<reference evidence="8 9" key="1">
    <citation type="submission" date="2020-02" db="EMBL/GenBank/DDBJ databases">
        <title>Genome analysis of Thermosulfuriphilus ammonigenes ST65T, an anaerobic thermophilic chemolithoautotrophic bacterium isolated from a deep-sea hydrothermal vent.</title>
        <authorList>
            <person name="Slobodkina G."/>
            <person name="Allioux M."/>
            <person name="Merkel A."/>
            <person name="Alain K."/>
            <person name="Jebbar M."/>
            <person name="Slobodkin A."/>
        </authorList>
    </citation>
    <scope>NUCLEOTIDE SEQUENCE [LARGE SCALE GENOMIC DNA]</scope>
    <source>
        <strain evidence="8 9">ST65</strain>
    </source>
</reference>
<dbReference type="Proteomes" id="UP000502179">
    <property type="component" value="Chromosome"/>
</dbReference>
<evidence type="ECO:0000259" key="6">
    <source>
        <dbReference type="PROSITE" id="PS50111"/>
    </source>
</evidence>
<dbReference type="SUPFAM" id="SSF58104">
    <property type="entry name" value="Methyl-accepting chemotaxis protein (MCP) signaling domain"/>
    <property type="match status" value="1"/>
</dbReference>
<dbReference type="InterPro" id="IPR004089">
    <property type="entry name" value="MCPsignal_dom"/>
</dbReference>
<evidence type="ECO:0000256" key="1">
    <source>
        <dbReference type="ARBA" id="ARBA00023224"/>
    </source>
</evidence>
<protein>
    <submittedName>
        <fullName evidence="8">HAMP domain-containing protein</fullName>
    </submittedName>
</protein>
<dbReference type="Gene3D" id="1.10.287.950">
    <property type="entry name" value="Methyl-accepting chemotaxis protein"/>
    <property type="match status" value="1"/>
</dbReference>
<dbReference type="Pfam" id="PF00672">
    <property type="entry name" value="HAMP"/>
    <property type="match status" value="1"/>
</dbReference>
<keyword evidence="9" id="KW-1185">Reference proteome</keyword>
<evidence type="ECO:0000313" key="8">
    <source>
        <dbReference type="EMBL" id="QIJ71572.1"/>
    </source>
</evidence>
<dbReference type="InterPro" id="IPR003660">
    <property type="entry name" value="HAMP_dom"/>
</dbReference>
<dbReference type="SMART" id="SM00304">
    <property type="entry name" value="HAMP"/>
    <property type="match status" value="1"/>
</dbReference>
<evidence type="ECO:0000256" key="5">
    <source>
        <dbReference type="SAM" id="Phobius"/>
    </source>
</evidence>
<dbReference type="AlphaFoldDB" id="A0A6G7PV84"/>
<dbReference type="Pfam" id="PF00015">
    <property type="entry name" value="MCPsignal"/>
    <property type="match status" value="1"/>
</dbReference>
<proteinExistence type="inferred from homology"/>
<name>A0A6G7PV84_9BACT</name>
<dbReference type="CDD" id="cd06225">
    <property type="entry name" value="HAMP"/>
    <property type="match status" value="1"/>
</dbReference>
<accession>A0A6G7PV84</accession>
<dbReference type="EMBL" id="CP048877">
    <property type="protein sequence ID" value="QIJ71572.1"/>
    <property type="molecule type" value="Genomic_DNA"/>
</dbReference>
<keyword evidence="5" id="KW-0812">Transmembrane</keyword>
<feature type="coiled-coil region" evidence="4">
    <location>
        <begin position="273"/>
        <end position="310"/>
    </location>
</feature>
<evidence type="ECO:0000256" key="4">
    <source>
        <dbReference type="SAM" id="Coils"/>
    </source>
</evidence>
<keyword evidence="4" id="KW-0175">Coiled coil</keyword>
<dbReference type="KEGG" id="tav:G4V39_04460"/>
<feature type="transmembrane region" description="Helical" evidence="5">
    <location>
        <begin position="12"/>
        <end position="30"/>
    </location>
</feature>
<dbReference type="GO" id="GO:0007165">
    <property type="term" value="P:signal transduction"/>
    <property type="evidence" value="ECO:0007669"/>
    <property type="project" value="UniProtKB-KW"/>
</dbReference>
<evidence type="ECO:0000256" key="3">
    <source>
        <dbReference type="PROSITE-ProRule" id="PRU00284"/>
    </source>
</evidence>
<dbReference type="RefSeq" id="WP_166031791.1">
    <property type="nucleotide sequence ID" value="NZ_JACDUQ010000001.1"/>
</dbReference>
<feature type="domain" description="HAMP" evidence="7">
    <location>
        <begin position="194"/>
        <end position="246"/>
    </location>
</feature>
<dbReference type="SMART" id="SM00283">
    <property type="entry name" value="MA"/>
    <property type="match status" value="1"/>
</dbReference>
<dbReference type="PANTHER" id="PTHR32089:SF112">
    <property type="entry name" value="LYSOZYME-LIKE PROTEIN-RELATED"/>
    <property type="match status" value="1"/>
</dbReference>
<sequence length="521" mass="57226">MKLGLGLKHKMIVLILVNSLCFVAVYLWGFDRLIRLYRGQLFEMIDNIAQISVTSAVDSLRKGNMKTFEHLLQTVAGQRGIKELSLIDAGGTVLYSSNRKKVGQNYQDLLKAFAPSGEVFMVSEDLARIIPVETTTYCLRCHSDWRAGEVNSYFLVAYSGRVLEAATALRRQGLELTVGLLVLLMLLSWLVFRGAIERPLATFYQGVKEISRGNLGHRFQIRGRDEMARMAAYLNELVENLGKHLLGVAEKATAVARSTETVVKEAEGMAQIAEIQEDKAQKAQEASKRIEQVATEASAAEKAVQRATEVIVSGREVVQRVGKGVANLSQAIVDIHGNMDHLHQLSGQIGSIIQTIREIAEQTNLLALNATIEAARAGEAGKGFAVVAGEVKDLSLRTHKATEEIENILSSLQKEVASGVELMDRSVREAEAGQGLVAEIETFFQKVAEEISLIKEAIRNVEEVSQEVARLAREDLGDIHQAALKNKEVVSGLQKISSELKAAVGDLEEMVATTRRNLRLN</sequence>
<organism evidence="8 9">
    <name type="scientific">Thermosulfuriphilus ammonigenes</name>
    <dbReference type="NCBI Taxonomy" id="1936021"/>
    <lineage>
        <taxon>Bacteria</taxon>
        <taxon>Pseudomonadati</taxon>
        <taxon>Thermodesulfobacteriota</taxon>
        <taxon>Thermodesulfobacteria</taxon>
        <taxon>Thermodesulfobacteriales</taxon>
        <taxon>Thermodesulfobacteriaceae</taxon>
        <taxon>Thermosulfuriphilus</taxon>
    </lineage>
</organism>
<feature type="transmembrane region" description="Helical" evidence="5">
    <location>
        <begin position="173"/>
        <end position="192"/>
    </location>
</feature>
<feature type="coiled-coil region" evidence="4">
    <location>
        <begin position="447"/>
        <end position="474"/>
    </location>
</feature>
<dbReference type="Gene3D" id="3.30.450.290">
    <property type="match status" value="1"/>
</dbReference>
<dbReference type="PROSITE" id="PS50885">
    <property type="entry name" value="HAMP"/>
    <property type="match status" value="1"/>
</dbReference>